<proteinExistence type="predicted"/>
<keyword evidence="1" id="KW-0812">Transmembrane</keyword>
<dbReference type="RefSeq" id="WP_184610169.1">
    <property type="nucleotide sequence ID" value="NZ_BOOS01000062.1"/>
</dbReference>
<evidence type="ECO:0000256" key="1">
    <source>
        <dbReference type="SAM" id="Phobius"/>
    </source>
</evidence>
<keyword evidence="1" id="KW-1133">Transmembrane helix</keyword>
<accession>A0A7W8Z347</accession>
<gene>
    <name evidence="2" type="ORF">BJ981_001992</name>
</gene>
<evidence type="ECO:0000313" key="2">
    <source>
        <dbReference type="EMBL" id="MBB5626293.1"/>
    </source>
</evidence>
<dbReference type="AlphaFoldDB" id="A0A7W8Z347"/>
<protein>
    <recommendedName>
        <fullName evidence="4">Transmembrane protein</fullName>
    </recommendedName>
</protein>
<feature type="transmembrane region" description="Helical" evidence="1">
    <location>
        <begin position="150"/>
        <end position="171"/>
    </location>
</feature>
<dbReference type="InterPro" id="IPR039708">
    <property type="entry name" value="MT1774/Rv1733c-like"/>
</dbReference>
<evidence type="ECO:0008006" key="4">
    <source>
        <dbReference type="Google" id="ProtNLM"/>
    </source>
</evidence>
<dbReference type="EMBL" id="JACHBR010000001">
    <property type="protein sequence ID" value="MBB5626293.1"/>
    <property type="molecule type" value="Genomic_DNA"/>
</dbReference>
<sequence length="201" mass="22470">MRSLARWTARCVRRYRFDHNPLRRRSDRIEAVAVLLTLLVLVASVWPALLAGRMVYQRGLTAERVDPEVRQQVTAVLLENGTATNPVPSQGAVIGVKAKARWYMPDGSVHQGVVAVPAHAKAGSSLEMWVDAHGTPTTAPRTHAQTVADAVVAGFGVVAGIGGLLFLNLALLRWMLDRRRYVEWEKEWTAVHDRWRRPRQP</sequence>
<dbReference type="PANTHER" id="PTHR42305">
    <property type="entry name" value="MEMBRANE PROTEIN RV1733C-RELATED"/>
    <property type="match status" value="1"/>
</dbReference>
<name>A0A7W8Z347_9ACTN</name>
<reference evidence="2 3" key="1">
    <citation type="submission" date="2020-08" db="EMBL/GenBank/DDBJ databases">
        <title>Sequencing the genomes of 1000 actinobacteria strains.</title>
        <authorList>
            <person name="Klenk H.-P."/>
        </authorList>
    </citation>
    <scope>NUCLEOTIDE SEQUENCE [LARGE SCALE GENOMIC DNA]</scope>
    <source>
        <strain evidence="2 3">DSM 45790</strain>
    </source>
</reference>
<dbReference type="Proteomes" id="UP000588112">
    <property type="component" value="Unassembled WGS sequence"/>
</dbReference>
<organism evidence="2 3">
    <name type="scientific">Sphaerisporangium krabiense</name>
    <dbReference type="NCBI Taxonomy" id="763782"/>
    <lineage>
        <taxon>Bacteria</taxon>
        <taxon>Bacillati</taxon>
        <taxon>Actinomycetota</taxon>
        <taxon>Actinomycetes</taxon>
        <taxon>Streptosporangiales</taxon>
        <taxon>Streptosporangiaceae</taxon>
        <taxon>Sphaerisporangium</taxon>
    </lineage>
</organism>
<keyword evidence="1" id="KW-0472">Membrane</keyword>
<evidence type="ECO:0000313" key="3">
    <source>
        <dbReference type="Proteomes" id="UP000588112"/>
    </source>
</evidence>
<comment type="caution">
    <text evidence="2">The sequence shown here is derived from an EMBL/GenBank/DDBJ whole genome shotgun (WGS) entry which is preliminary data.</text>
</comment>
<keyword evidence="3" id="KW-1185">Reference proteome</keyword>
<dbReference type="PANTHER" id="PTHR42305:SF1">
    <property type="entry name" value="MEMBRANE PROTEIN RV1733C-RELATED"/>
    <property type="match status" value="1"/>
</dbReference>